<feature type="domain" description="Signal transduction histidine kinase internal region" evidence="2">
    <location>
        <begin position="149"/>
        <end position="225"/>
    </location>
</feature>
<feature type="transmembrane region" description="Helical" evidence="1">
    <location>
        <begin position="32"/>
        <end position="50"/>
    </location>
</feature>
<feature type="transmembrane region" description="Helical" evidence="1">
    <location>
        <begin position="110"/>
        <end position="130"/>
    </location>
</feature>
<dbReference type="InterPro" id="IPR010559">
    <property type="entry name" value="Sig_transdc_His_kin_internal"/>
</dbReference>
<reference evidence="3" key="2">
    <citation type="submission" date="2021-04" db="EMBL/GenBank/DDBJ databases">
        <authorList>
            <person name="Gilroy R."/>
        </authorList>
    </citation>
    <scope>NUCLEOTIDE SEQUENCE</scope>
    <source>
        <strain evidence="3">5134</strain>
    </source>
</reference>
<reference evidence="3" key="1">
    <citation type="journal article" date="2021" name="PeerJ">
        <title>Extensive microbial diversity within the chicken gut microbiome revealed by metagenomics and culture.</title>
        <authorList>
            <person name="Gilroy R."/>
            <person name="Ravi A."/>
            <person name="Getino M."/>
            <person name="Pursley I."/>
            <person name="Horton D.L."/>
            <person name="Alikhan N.F."/>
            <person name="Baker D."/>
            <person name="Gharbi K."/>
            <person name="Hall N."/>
            <person name="Watson M."/>
            <person name="Adriaenssens E.M."/>
            <person name="Foster-Nyarko E."/>
            <person name="Jarju S."/>
            <person name="Secka A."/>
            <person name="Antonio M."/>
            <person name="Oren A."/>
            <person name="Chaudhuri R.R."/>
            <person name="La Ragione R."/>
            <person name="Hildebrand F."/>
            <person name="Pallen M.J."/>
        </authorList>
    </citation>
    <scope>NUCLEOTIDE SEQUENCE</scope>
    <source>
        <strain evidence="3">5134</strain>
    </source>
</reference>
<dbReference type="Proteomes" id="UP000886844">
    <property type="component" value="Unassembled WGS sequence"/>
</dbReference>
<dbReference type="InterPro" id="IPR036890">
    <property type="entry name" value="HATPase_C_sf"/>
</dbReference>
<dbReference type="PANTHER" id="PTHR34220:SF7">
    <property type="entry name" value="SENSOR HISTIDINE KINASE YPDA"/>
    <property type="match status" value="1"/>
</dbReference>
<protein>
    <submittedName>
        <fullName evidence="3">Histidine kinase</fullName>
    </submittedName>
</protein>
<name>A0A9D1YZ00_9BACT</name>
<dbReference type="GO" id="GO:0000155">
    <property type="term" value="F:phosphorelay sensor kinase activity"/>
    <property type="evidence" value="ECO:0007669"/>
    <property type="project" value="InterPro"/>
</dbReference>
<keyword evidence="1" id="KW-0472">Membrane</keyword>
<sequence>MKHNRITLYVDLLFCLVIMPLVITLLPVDRWIVHNTAFLIALVIYVYALYFAYRHVRIARLFMQKRYLEIIILMAVLIGITALLTHFPMPESLTTTDLRQMAARQNMRSQTIWFFFLVVTGFSLAIELTFELFRQILARQELAAQKDRAELALYKAQINPHFLFNTLNTLYALTLSKSDHAESAFVKFSNILRYMYAQADREMIPLSDEWEYIRQYVDLQRLRLNAHTQIVIEEEIDNERTAVPPMLFITFVENAFKYGVSSEKDCTIRIGIRLREGVLEFRTENAVMRHREEKAPGIGIENCRKRLQLLYPERFELQTSELQGLYRVRLTIQLQTP</sequence>
<keyword evidence="3" id="KW-0418">Kinase</keyword>
<keyword evidence="3" id="KW-0808">Transferase</keyword>
<dbReference type="InterPro" id="IPR050640">
    <property type="entry name" value="Bact_2-comp_sensor_kinase"/>
</dbReference>
<dbReference type="AlphaFoldDB" id="A0A9D1YZ00"/>
<organism evidence="3 4">
    <name type="scientific">Candidatus Alistipes intestinigallinarum</name>
    <dbReference type="NCBI Taxonomy" id="2838440"/>
    <lineage>
        <taxon>Bacteria</taxon>
        <taxon>Pseudomonadati</taxon>
        <taxon>Bacteroidota</taxon>
        <taxon>Bacteroidia</taxon>
        <taxon>Bacteroidales</taxon>
        <taxon>Rikenellaceae</taxon>
        <taxon>Alistipes</taxon>
    </lineage>
</organism>
<evidence type="ECO:0000313" key="3">
    <source>
        <dbReference type="EMBL" id="HIY68362.1"/>
    </source>
</evidence>
<proteinExistence type="predicted"/>
<evidence type="ECO:0000313" key="4">
    <source>
        <dbReference type="Proteomes" id="UP000886844"/>
    </source>
</evidence>
<dbReference type="GO" id="GO:0016020">
    <property type="term" value="C:membrane"/>
    <property type="evidence" value="ECO:0007669"/>
    <property type="project" value="InterPro"/>
</dbReference>
<dbReference type="Gene3D" id="3.30.565.10">
    <property type="entry name" value="Histidine kinase-like ATPase, C-terminal domain"/>
    <property type="match status" value="1"/>
</dbReference>
<dbReference type="PANTHER" id="PTHR34220">
    <property type="entry name" value="SENSOR HISTIDINE KINASE YPDA"/>
    <property type="match status" value="1"/>
</dbReference>
<accession>A0A9D1YZ00</accession>
<dbReference type="EMBL" id="DXDA01000024">
    <property type="protein sequence ID" value="HIY68362.1"/>
    <property type="molecule type" value="Genomic_DNA"/>
</dbReference>
<keyword evidence="1" id="KW-1133">Transmembrane helix</keyword>
<feature type="transmembrane region" description="Helical" evidence="1">
    <location>
        <begin position="70"/>
        <end position="90"/>
    </location>
</feature>
<feature type="transmembrane region" description="Helical" evidence="1">
    <location>
        <begin position="7"/>
        <end position="26"/>
    </location>
</feature>
<dbReference type="Pfam" id="PF06580">
    <property type="entry name" value="His_kinase"/>
    <property type="match status" value="1"/>
</dbReference>
<keyword evidence="1" id="KW-0812">Transmembrane</keyword>
<evidence type="ECO:0000256" key="1">
    <source>
        <dbReference type="SAM" id="Phobius"/>
    </source>
</evidence>
<evidence type="ECO:0000259" key="2">
    <source>
        <dbReference type="Pfam" id="PF06580"/>
    </source>
</evidence>
<gene>
    <name evidence="3" type="ORF">H9828_02965</name>
</gene>
<comment type="caution">
    <text evidence="3">The sequence shown here is derived from an EMBL/GenBank/DDBJ whole genome shotgun (WGS) entry which is preliminary data.</text>
</comment>